<dbReference type="UniPathway" id="UPA00094"/>
<keyword evidence="2" id="KW-0092">Biotin</keyword>
<sequence length="81" mass="8732">MHVEIKGELPGVFYRSPAPGEPAFVNEGDAITEETVVGMVELMKQFTEVYAGVAGILESFAVNDGDDIDTEMAIAIVRTIE</sequence>
<organism evidence="4 5">
    <name type="scientific">Pantoea cypripedii</name>
    <name type="common">Pectobacterium cypripedii</name>
    <name type="synonym">Erwinia cypripedii</name>
    <dbReference type="NCBI Taxonomy" id="55209"/>
    <lineage>
        <taxon>Bacteria</taxon>
        <taxon>Pseudomonadati</taxon>
        <taxon>Pseudomonadota</taxon>
        <taxon>Gammaproteobacteria</taxon>
        <taxon>Enterobacterales</taxon>
        <taxon>Erwiniaceae</taxon>
        <taxon>Pantoea</taxon>
    </lineage>
</organism>
<keyword evidence="2" id="KW-0275">Fatty acid biosynthesis</keyword>
<dbReference type="GO" id="GO:0003989">
    <property type="term" value="F:acetyl-CoA carboxylase activity"/>
    <property type="evidence" value="ECO:0007669"/>
    <property type="project" value="InterPro"/>
</dbReference>
<protein>
    <recommendedName>
        <fullName evidence="2">Biotin carboxyl carrier protein of acetyl-CoA carboxylase</fullName>
    </recommendedName>
</protein>
<dbReference type="Proteomes" id="UP000502005">
    <property type="component" value="Plasmid pNE1B"/>
</dbReference>
<evidence type="ECO:0000313" key="5">
    <source>
        <dbReference type="Proteomes" id="UP000502005"/>
    </source>
</evidence>
<accession>A0A6B9GHN0</accession>
<evidence type="ECO:0000256" key="1">
    <source>
        <dbReference type="ARBA" id="ARBA00003761"/>
    </source>
</evidence>
<keyword evidence="2" id="KW-0444">Lipid biosynthesis</keyword>
<comment type="function">
    <text evidence="1 2">This protein is a component of the acetyl coenzyme A carboxylase complex; first, biotin carboxylase catalyzes the carboxylation of the carrier protein and then the transcarboxylase transfers the carboxyl group to form malonyl-CoA.</text>
</comment>
<keyword evidence="2" id="KW-0276">Fatty acid metabolism</keyword>
<keyword evidence="4" id="KW-0614">Plasmid</keyword>
<dbReference type="RefSeq" id="WP_208718914.1">
    <property type="nucleotide sequence ID" value="NZ_CP024770.1"/>
</dbReference>
<dbReference type="PRINTS" id="PR01071">
    <property type="entry name" value="ACOABIOTINCC"/>
</dbReference>
<evidence type="ECO:0000256" key="2">
    <source>
        <dbReference type="RuleBase" id="RU364072"/>
    </source>
</evidence>
<dbReference type="Gene3D" id="2.40.50.100">
    <property type="match status" value="1"/>
</dbReference>
<reference evidence="4 5" key="1">
    <citation type="submission" date="2017-11" db="EMBL/GenBank/DDBJ databases">
        <title>Genome sequence of Pantoea cypripedii NE1.</title>
        <authorList>
            <person name="Nascimento F.X."/>
        </authorList>
    </citation>
    <scope>NUCLEOTIDE SEQUENCE [LARGE SCALE GENOMIC DNA]</scope>
    <source>
        <strain evidence="4 5">NE1</strain>
        <plasmid evidence="5">pne1b</plasmid>
    </source>
</reference>
<proteinExistence type="predicted"/>
<dbReference type="SUPFAM" id="SSF51230">
    <property type="entry name" value="Single hybrid motif"/>
    <property type="match status" value="1"/>
</dbReference>
<dbReference type="InterPro" id="IPR001249">
    <property type="entry name" value="AcCoA_biotinCC"/>
</dbReference>
<feature type="domain" description="Lipoyl-binding" evidence="3">
    <location>
        <begin position="10"/>
        <end position="76"/>
    </location>
</feature>
<dbReference type="AlphaFoldDB" id="A0A6B9GHN0"/>
<dbReference type="GO" id="GO:0006633">
    <property type="term" value="P:fatty acid biosynthetic process"/>
    <property type="evidence" value="ECO:0007669"/>
    <property type="project" value="UniProtKB-UniPathway"/>
</dbReference>
<dbReference type="GO" id="GO:0009317">
    <property type="term" value="C:acetyl-CoA carboxylase complex"/>
    <property type="evidence" value="ECO:0007669"/>
    <property type="project" value="InterPro"/>
</dbReference>
<comment type="pathway">
    <text evidence="2">Lipid metabolism; fatty acid biosynthesis.</text>
</comment>
<dbReference type="EMBL" id="CP024770">
    <property type="protein sequence ID" value="QGY32946.1"/>
    <property type="molecule type" value="Genomic_DNA"/>
</dbReference>
<dbReference type="InterPro" id="IPR000089">
    <property type="entry name" value="Biotin_lipoyl"/>
</dbReference>
<name>A0A6B9GHN0_PANCY</name>
<dbReference type="Pfam" id="PF00364">
    <property type="entry name" value="Biotin_lipoyl"/>
    <property type="match status" value="1"/>
</dbReference>
<evidence type="ECO:0000313" key="4">
    <source>
        <dbReference type="EMBL" id="QGY32946.1"/>
    </source>
</evidence>
<gene>
    <name evidence="4" type="ORF">CUN67_28865</name>
</gene>
<evidence type="ECO:0000259" key="3">
    <source>
        <dbReference type="Pfam" id="PF00364"/>
    </source>
</evidence>
<keyword evidence="2" id="KW-0443">Lipid metabolism</keyword>
<dbReference type="NCBIfam" id="NF005457">
    <property type="entry name" value="PRK07051.1"/>
    <property type="match status" value="1"/>
</dbReference>
<geneLocation type="plasmid" evidence="5">
    <name>pne1b</name>
</geneLocation>
<dbReference type="InterPro" id="IPR011053">
    <property type="entry name" value="Single_hybrid_motif"/>
</dbReference>